<dbReference type="Pfam" id="PF12947">
    <property type="entry name" value="EGF_3"/>
    <property type="match status" value="2"/>
</dbReference>
<evidence type="ECO:0000256" key="5">
    <source>
        <dbReference type="ARBA" id="ARBA00022729"/>
    </source>
</evidence>
<comment type="subcellular location">
    <subcellularLocation>
        <location evidence="1">Secreted</location>
        <location evidence="1">Extracellular space</location>
        <location evidence="1">Extracellular matrix</location>
        <location evidence="1">Basement membrane</location>
    </subcellularLocation>
</comment>
<dbReference type="InterPro" id="IPR006605">
    <property type="entry name" value="G2_nidogen/fibulin_G2F"/>
</dbReference>
<evidence type="ECO:0000256" key="4">
    <source>
        <dbReference type="ARBA" id="ARBA00022536"/>
    </source>
</evidence>
<dbReference type="SMART" id="SM00181">
    <property type="entry name" value="EGF"/>
    <property type="match status" value="12"/>
</dbReference>
<feature type="disulfide bond" evidence="12">
    <location>
        <begin position="723"/>
        <end position="740"/>
    </location>
</feature>
<dbReference type="GO" id="GO:0005604">
    <property type="term" value="C:basement membrane"/>
    <property type="evidence" value="ECO:0007669"/>
    <property type="project" value="UniProtKB-SubCell"/>
</dbReference>
<evidence type="ECO:0000256" key="12">
    <source>
        <dbReference type="PROSITE-ProRule" id="PRU00076"/>
    </source>
</evidence>
<dbReference type="InterPro" id="IPR024731">
    <property type="entry name" value="NELL2-like_EGF"/>
</dbReference>
<keyword evidence="7" id="KW-0106">Calcium</keyword>
<dbReference type="SUPFAM" id="SSF54511">
    <property type="entry name" value="GFP-like"/>
    <property type="match status" value="1"/>
</dbReference>
<dbReference type="PROSITE" id="PS01186">
    <property type="entry name" value="EGF_2"/>
    <property type="match status" value="7"/>
</dbReference>
<dbReference type="PROSITE" id="PS50993">
    <property type="entry name" value="NIDOGEN_G2"/>
    <property type="match status" value="1"/>
</dbReference>
<evidence type="ECO:0000256" key="8">
    <source>
        <dbReference type="ARBA" id="ARBA00022869"/>
    </source>
</evidence>
<dbReference type="FunFam" id="2.120.10.30:FF:000241">
    <property type="entry name" value="Low-density lipoprotein receptor-related protein 6"/>
    <property type="match status" value="1"/>
</dbReference>
<feature type="domain" description="EGF-like" evidence="15">
    <location>
        <begin position="526"/>
        <end position="566"/>
    </location>
</feature>
<dbReference type="AlphaFoldDB" id="A0A834IXA9"/>
<dbReference type="InterPro" id="IPR000152">
    <property type="entry name" value="EGF-type_Asp/Asn_hydroxyl_site"/>
</dbReference>
<dbReference type="InterPro" id="IPR051830">
    <property type="entry name" value="NOTCH_homolog"/>
</dbReference>
<dbReference type="Pfam" id="PF07474">
    <property type="entry name" value="G2F"/>
    <property type="match status" value="1"/>
</dbReference>
<evidence type="ECO:0000256" key="2">
    <source>
        <dbReference type="ARBA" id="ARBA00022525"/>
    </source>
</evidence>
<keyword evidence="11" id="KW-0325">Glycoprotein</keyword>
<comment type="caution">
    <text evidence="17">The sequence shown here is derived from an EMBL/GenBank/DDBJ whole genome shotgun (WGS) entry which is preliminary data.</text>
</comment>
<feature type="domain" description="EGF-like" evidence="15">
    <location>
        <begin position="713"/>
        <end position="754"/>
    </location>
</feature>
<evidence type="ECO:0000256" key="13">
    <source>
        <dbReference type="PROSITE-ProRule" id="PRU00461"/>
    </source>
</evidence>
<feature type="domain" description="EGF-like" evidence="15">
    <location>
        <begin position="797"/>
        <end position="838"/>
    </location>
</feature>
<dbReference type="InterPro" id="IPR000742">
    <property type="entry name" value="EGF"/>
</dbReference>
<evidence type="ECO:0000313" key="18">
    <source>
        <dbReference type="Proteomes" id="UP000625711"/>
    </source>
</evidence>
<feature type="repeat" description="LDL-receptor class B" evidence="13">
    <location>
        <begin position="1018"/>
        <end position="1060"/>
    </location>
</feature>
<feature type="disulfide bond" evidence="12">
    <location>
        <begin position="806"/>
        <end position="823"/>
    </location>
</feature>
<dbReference type="EMBL" id="JAACXV010000002">
    <property type="protein sequence ID" value="KAF7287931.1"/>
    <property type="molecule type" value="Genomic_DNA"/>
</dbReference>
<feature type="domain" description="Nidogen G2 beta-barrel" evidence="16">
    <location>
        <begin position="260"/>
        <end position="486"/>
    </location>
</feature>
<accession>A0A834IXA9</accession>
<dbReference type="GO" id="GO:0007160">
    <property type="term" value="P:cell-matrix adhesion"/>
    <property type="evidence" value="ECO:0007669"/>
    <property type="project" value="InterPro"/>
</dbReference>
<feature type="repeat" description="LDL-receptor class B" evidence="13">
    <location>
        <begin position="1061"/>
        <end position="1106"/>
    </location>
</feature>
<protein>
    <recommendedName>
        <fullName evidence="19">Nidogen</fullName>
    </recommendedName>
</protein>
<dbReference type="CDD" id="cd00054">
    <property type="entry name" value="EGF_CA"/>
    <property type="match status" value="2"/>
</dbReference>
<keyword evidence="3" id="KW-0272">Extracellular matrix</keyword>
<keyword evidence="4 12" id="KW-0245">EGF-like domain</keyword>
<evidence type="ECO:0008006" key="19">
    <source>
        <dbReference type="Google" id="ProtNLM"/>
    </source>
</evidence>
<evidence type="ECO:0000256" key="11">
    <source>
        <dbReference type="ARBA" id="ARBA00023180"/>
    </source>
</evidence>
<dbReference type="InterPro" id="IPR009017">
    <property type="entry name" value="GFP"/>
</dbReference>
<dbReference type="PROSITE" id="PS50026">
    <property type="entry name" value="EGF_3"/>
    <property type="match status" value="10"/>
</dbReference>
<dbReference type="InterPro" id="IPR001881">
    <property type="entry name" value="EGF-like_Ca-bd_dom"/>
</dbReference>
<evidence type="ECO:0000313" key="17">
    <source>
        <dbReference type="EMBL" id="KAF7287931.1"/>
    </source>
</evidence>
<feature type="domain" description="EGF-like" evidence="15">
    <location>
        <begin position="481"/>
        <end position="519"/>
    </location>
</feature>
<dbReference type="SMART" id="SM00539">
    <property type="entry name" value="NIDO"/>
    <property type="match status" value="1"/>
</dbReference>
<keyword evidence="10 12" id="KW-1015">Disulfide bond</keyword>
<evidence type="ECO:0000259" key="15">
    <source>
        <dbReference type="PROSITE" id="PS50026"/>
    </source>
</evidence>
<dbReference type="InterPro" id="IPR000033">
    <property type="entry name" value="LDLR_classB_rpt"/>
</dbReference>
<feature type="signal peptide" evidence="14">
    <location>
        <begin position="1"/>
        <end position="18"/>
    </location>
</feature>
<keyword evidence="6" id="KW-0677">Repeat</keyword>
<dbReference type="InterPro" id="IPR009030">
    <property type="entry name" value="Growth_fac_rcpt_cys_sf"/>
</dbReference>
<feature type="domain" description="EGF-like" evidence="15">
    <location>
        <begin position="670"/>
        <end position="711"/>
    </location>
</feature>
<keyword evidence="2" id="KW-0964">Secreted</keyword>
<dbReference type="SUPFAM" id="SSF63825">
    <property type="entry name" value="YWTD domain"/>
    <property type="match status" value="1"/>
</dbReference>
<evidence type="ECO:0000256" key="14">
    <source>
        <dbReference type="SAM" id="SignalP"/>
    </source>
</evidence>
<reference evidence="17" key="1">
    <citation type="submission" date="2020-08" db="EMBL/GenBank/DDBJ databases">
        <title>Genome sequencing and assembly of the red palm weevil Rhynchophorus ferrugineus.</title>
        <authorList>
            <person name="Dias G.B."/>
            <person name="Bergman C.M."/>
            <person name="Manee M."/>
        </authorList>
    </citation>
    <scope>NUCLEOTIDE SEQUENCE</scope>
    <source>
        <strain evidence="17">AA-2017</strain>
        <tissue evidence="17">Whole larva</tissue>
    </source>
</reference>
<dbReference type="PROSITE" id="PS01187">
    <property type="entry name" value="EGF_CA"/>
    <property type="match status" value="1"/>
</dbReference>
<dbReference type="SMART" id="SM00682">
    <property type="entry name" value="G2F"/>
    <property type="match status" value="1"/>
</dbReference>
<dbReference type="Gene3D" id="2.120.10.30">
    <property type="entry name" value="TolB, C-terminal domain"/>
    <property type="match status" value="1"/>
</dbReference>
<dbReference type="Pfam" id="PF00058">
    <property type="entry name" value="Ldl_recept_b"/>
    <property type="match status" value="2"/>
</dbReference>
<feature type="domain" description="EGF-like" evidence="15">
    <location>
        <begin position="882"/>
        <end position="923"/>
    </location>
</feature>
<dbReference type="SMART" id="SM00179">
    <property type="entry name" value="EGF_CA"/>
    <property type="match status" value="5"/>
</dbReference>
<evidence type="ECO:0000256" key="9">
    <source>
        <dbReference type="ARBA" id="ARBA00022889"/>
    </source>
</evidence>
<evidence type="ECO:0000256" key="6">
    <source>
        <dbReference type="ARBA" id="ARBA00022737"/>
    </source>
</evidence>
<evidence type="ECO:0000256" key="3">
    <source>
        <dbReference type="ARBA" id="ARBA00022530"/>
    </source>
</evidence>
<comment type="caution">
    <text evidence="12">Lacks conserved residue(s) required for the propagation of feature annotation.</text>
</comment>
<feature type="chain" id="PRO_5032834432" description="Nidogen" evidence="14">
    <location>
        <begin position="19"/>
        <end position="1238"/>
    </location>
</feature>
<evidence type="ECO:0000256" key="1">
    <source>
        <dbReference type="ARBA" id="ARBA00004302"/>
    </source>
</evidence>
<dbReference type="Gene3D" id="2.10.25.10">
    <property type="entry name" value="Laminin"/>
    <property type="match status" value="8"/>
</dbReference>
<dbReference type="PROSITE" id="PS51120">
    <property type="entry name" value="LDLRB"/>
    <property type="match status" value="3"/>
</dbReference>
<dbReference type="FunFam" id="2.10.25.10:FF:000038">
    <property type="entry name" value="Fibrillin 2"/>
    <property type="match status" value="1"/>
</dbReference>
<feature type="domain" description="EGF-like" evidence="15">
    <location>
        <begin position="840"/>
        <end position="881"/>
    </location>
</feature>
<sequence>MHAKVLCLLSSFLAICHGLPLNLLYDTDVEGIRYLQKTNDVSSNEITLKVPVVFYGVKYDTIFVNDNGLVSFQLDLPQFINMEFPLDYPIIAPFYSNVDITEAGTISFYETQNEQQLQRATENIRESFLSSYDFEATSIFVVTWSSDESGLPDARAQVGLLSGQEESFILPGSGTEQVKNLERWTNIELNGQFLYRVDGKKVQEPDGYTYASSAEQHNTCSSTPTACHSHARCHDYEEGFCCQCKEGFYGNGKYCVKDDAPIRVAGKVNGKLNGEILESLDLQAYVVLNDGRAYTAISKIPKSISDDAKTLQILGGFIGYLFAKPVRGALNGFQLTGGHCNHSSIITYPHTNQVVKINQEYEGLDVYDQLRVNIHIDGSIPTIPAGAKVDIDEYSEQYTHTAEGVLQMSSERFYVVTIENSTPVTYSFKLEQSVRFDYCPYKNNTVGESWTLKVGRHFINYEDREQIVRFGQTNKVTPIGEYDPCEEGRSKCGPNSSCVVEDKTYECLCNPGYQRIYSGTEEYCADINECQTGLHTCDYNAQCVNVEGSYRCECNPGFEGNGEQCLPAKSCENVTCSENAECVANNDIAACKCLPGFTGNGFSCSPFTNQGCNVNNNCSPYGICSVDAATNRYQCTCMPGFDGDGYNCFQTTSTVSPVPTEPYHNETEEVIDDCRTLSNCDYNAQCEFSDDLQGYVCICNEGYEGDGYHCYELTQSCTTADNCDPHATCTYDEHLGRSRCICNTKYAGDGYNCTLIATCTSQQDCAPTEECAFSNGRYECVCKTGFVRDSLNVCVLNIPTCGGGTCVENAECVYDENYGTHYCACLPGFIGDGIIECKEKPIGCDTLNNCGYRATCQYDEDSMVYVCRCNPGFFGDGYTCFAERNCHVDPSMCDANAQCYSDAERNYICQCNSGYVGNGTVCKMIAKSEGNFLLVNQGMATLRLPIDQNSRQVGRPIQIRPYQTAVGLDIDCLEGRVFWSDVSGKAIRSSFYNGSSKEDFIANSIGSAEGLAVDYVSRNIYWTDSMSDTIEVANLDSRRRRKLFSTDLVNPRGIAVHPQRGKIFWSDWNRLHPKIEWANADGTDRRIFFEGPDVSLPNSLAIDFDTEQLCYTDAGTKKIECIQIDSKQKLTIAVNCTYPFGIAITHNHIYWSDWISKKVERVEKNTLNRLPPLRIPVGGSGNKIFGLVSVPENCRQLANLCQYSRCPEEHICLPDGKGSRSCVCSRSIDDNKEPNCTI</sequence>
<feature type="domain" description="EGF-like" evidence="15">
    <location>
        <begin position="216"/>
        <end position="256"/>
    </location>
</feature>
<feature type="domain" description="EGF-like" evidence="15">
    <location>
        <begin position="608"/>
        <end position="649"/>
    </location>
</feature>
<name>A0A834IXA9_RHYFE</name>
<dbReference type="Pfam" id="PF00008">
    <property type="entry name" value="EGF"/>
    <property type="match status" value="1"/>
</dbReference>
<dbReference type="SMART" id="SM00135">
    <property type="entry name" value="LY"/>
    <property type="match status" value="5"/>
</dbReference>
<dbReference type="SUPFAM" id="SSF57184">
    <property type="entry name" value="Growth factor receptor domain"/>
    <property type="match status" value="1"/>
</dbReference>
<keyword evidence="8" id="KW-0084">Basement membrane</keyword>
<keyword evidence="18" id="KW-1185">Reference proteome</keyword>
<dbReference type="PROSITE" id="PS00010">
    <property type="entry name" value="ASX_HYDROXYL"/>
    <property type="match status" value="2"/>
</dbReference>
<dbReference type="PANTHER" id="PTHR24033">
    <property type="entry name" value="EGF-LIKE DOMAIN-CONTAINING PROTEIN"/>
    <property type="match status" value="1"/>
</dbReference>
<keyword evidence="9" id="KW-0130">Cell adhesion</keyword>
<feature type="disulfide bond" evidence="12">
    <location>
        <begin position="680"/>
        <end position="697"/>
    </location>
</feature>
<dbReference type="InterPro" id="IPR011042">
    <property type="entry name" value="6-blade_b-propeller_TolB-like"/>
</dbReference>
<dbReference type="GO" id="GO:0005509">
    <property type="term" value="F:calcium ion binding"/>
    <property type="evidence" value="ECO:0007669"/>
    <property type="project" value="InterPro"/>
</dbReference>
<evidence type="ECO:0000256" key="7">
    <source>
        <dbReference type="ARBA" id="ARBA00022837"/>
    </source>
</evidence>
<organism evidence="17 18">
    <name type="scientific">Rhynchophorus ferrugineus</name>
    <name type="common">Red palm weevil</name>
    <name type="synonym">Curculio ferrugineus</name>
    <dbReference type="NCBI Taxonomy" id="354439"/>
    <lineage>
        <taxon>Eukaryota</taxon>
        <taxon>Metazoa</taxon>
        <taxon>Ecdysozoa</taxon>
        <taxon>Arthropoda</taxon>
        <taxon>Hexapoda</taxon>
        <taxon>Insecta</taxon>
        <taxon>Pterygota</taxon>
        <taxon>Neoptera</taxon>
        <taxon>Endopterygota</taxon>
        <taxon>Coleoptera</taxon>
        <taxon>Polyphaga</taxon>
        <taxon>Cucujiformia</taxon>
        <taxon>Curculionidae</taxon>
        <taxon>Dryophthorinae</taxon>
        <taxon>Rhynchophorus</taxon>
    </lineage>
</organism>
<feature type="disulfide bond" evidence="12">
    <location>
        <begin position="850"/>
        <end position="867"/>
    </location>
</feature>
<dbReference type="OrthoDB" id="6375837at2759"/>
<dbReference type="InterPro" id="IPR003886">
    <property type="entry name" value="NIDO_dom"/>
</dbReference>
<dbReference type="Proteomes" id="UP000625711">
    <property type="component" value="Unassembled WGS sequence"/>
</dbReference>
<dbReference type="PANTHER" id="PTHR24033:SF151">
    <property type="entry name" value="NOTCH 2"/>
    <property type="match status" value="1"/>
</dbReference>
<proteinExistence type="predicted"/>
<gene>
    <name evidence="17" type="ORF">GWI33_000273</name>
</gene>
<feature type="disulfide bond" evidence="12">
    <location>
        <begin position="618"/>
        <end position="635"/>
    </location>
</feature>
<feature type="domain" description="EGF-like" evidence="15">
    <location>
        <begin position="567"/>
        <end position="603"/>
    </location>
</feature>
<keyword evidence="5 14" id="KW-0732">Signal</keyword>
<feature type="repeat" description="LDL-receptor class B" evidence="13">
    <location>
        <begin position="975"/>
        <end position="1017"/>
    </location>
</feature>
<dbReference type="InterPro" id="IPR018097">
    <property type="entry name" value="EGF_Ca-bd_CS"/>
</dbReference>
<dbReference type="Pfam" id="PF06119">
    <property type="entry name" value="NIDO"/>
    <property type="match status" value="2"/>
</dbReference>
<dbReference type="Gene3D" id="2.40.155.10">
    <property type="entry name" value="Green fluorescent protein"/>
    <property type="match status" value="1"/>
</dbReference>
<evidence type="ECO:0000256" key="10">
    <source>
        <dbReference type="ARBA" id="ARBA00023157"/>
    </source>
</evidence>
<evidence type="ECO:0000259" key="16">
    <source>
        <dbReference type="PROSITE" id="PS50993"/>
    </source>
</evidence>